<name>A0ABD3N1L9_9STRA</name>
<dbReference type="SMART" id="SM00195">
    <property type="entry name" value="DSPc"/>
    <property type="match status" value="1"/>
</dbReference>
<dbReference type="AlphaFoldDB" id="A0ABD3N1L9"/>
<dbReference type="InterPro" id="IPR000387">
    <property type="entry name" value="Tyr_Pase_dom"/>
</dbReference>
<dbReference type="InterPro" id="IPR020422">
    <property type="entry name" value="TYR_PHOSPHATASE_DUAL_dom"/>
</dbReference>
<feature type="chain" id="PRO_5044837488" description="protein-tyrosine-phosphatase" evidence="6">
    <location>
        <begin position="23"/>
        <end position="366"/>
    </location>
</feature>
<dbReference type="Proteomes" id="UP001530293">
    <property type="component" value="Unassembled WGS sequence"/>
</dbReference>
<feature type="region of interest" description="Disordered" evidence="5">
    <location>
        <begin position="149"/>
        <end position="170"/>
    </location>
</feature>
<evidence type="ECO:0000313" key="9">
    <source>
        <dbReference type="Proteomes" id="UP001530293"/>
    </source>
</evidence>
<comment type="similarity">
    <text evidence="1">Belongs to the protein-tyrosine phosphatase family. Non-receptor class dual specificity subfamily.</text>
</comment>
<feature type="domain" description="Tyrosine specific protein phosphatases" evidence="7">
    <location>
        <begin position="259"/>
        <end position="314"/>
    </location>
</feature>
<evidence type="ECO:0000256" key="6">
    <source>
        <dbReference type="SAM" id="SignalP"/>
    </source>
</evidence>
<dbReference type="PROSITE" id="PS50056">
    <property type="entry name" value="TYR_PHOSPHATASE_2"/>
    <property type="match status" value="1"/>
</dbReference>
<evidence type="ECO:0000313" key="8">
    <source>
        <dbReference type="EMBL" id="KAL3769872.1"/>
    </source>
</evidence>
<dbReference type="InterPro" id="IPR029021">
    <property type="entry name" value="Prot-tyrosine_phosphatase-like"/>
</dbReference>
<organism evidence="8 9">
    <name type="scientific">Discostella pseudostelligera</name>
    <dbReference type="NCBI Taxonomy" id="259834"/>
    <lineage>
        <taxon>Eukaryota</taxon>
        <taxon>Sar</taxon>
        <taxon>Stramenopiles</taxon>
        <taxon>Ochrophyta</taxon>
        <taxon>Bacillariophyta</taxon>
        <taxon>Coscinodiscophyceae</taxon>
        <taxon>Thalassiosirophycidae</taxon>
        <taxon>Stephanodiscales</taxon>
        <taxon>Stephanodiscaceae</taxon>
        <taxon>Discostella</taxon>
    </lineage>
</organism>
<feature type="compositionally biased region" description="Polar residues" evidence="5">
    <location>
        <begin position="149"/>
        <end position="167"/>
    </location>
</feature>
<dbReference type="Gene3D" id="3.90.190.10">
    <property type="entry name" value="Protein tyrosine phosphatase superfamily"/>
    <property type="match status" value="1"/>
</dbReference>
<proteinExistence type="inferred from homology"/>
<dbReference type="Pfam" id="PF00782">
    <property type="entry name" value="DSPc"/>
    <property type="match status" value="1"/>
</dbReference>
<sequence>MFANNIIGVFLLISLLLNFIVRFESKIDGNNDADDNVRRRRKLVDQQKEQSTSTSSSSNNNDINLSDIKSLDQALLSFLSESSFGRQKIIEFMIEQYVSPTTPDDTMADKLENAMEAMSFLETDAEPVQVLGYPYLFVGSVVVSNLGTRGSTDQMPVESPSSPNQGLTGIKGNQRHSLKMIKTFPFAVISHSFSGSQSAPIPDGIGASLNHKSLQEMGITHVINWSSTARCNVYDDIEYMCIDGIRGGNDMQAHTDVLDKAVEYVESVRLAGGKVLSHCWYGRNRSVTLLEAYLMKYEGMKATEANDLILKSRPEADPYWDALHEYEMNYLRSRKSSSSIRARNNSSKKSKKKTLPKVNWKDEDQS</sequence>
<gene>
    <name evidence="8" type="ORF">ACHAWU_007078</name>
</gene>
<feature type="compositionally biased region" description="Low complexity" evidence="5">
    <location>
        <begin position="51"/>
        <end position="63"/>
    </location>
</feature>
<feature type="region of interest" description="Disordered" evidence="5">
    <location>
        <begin position="38"/>
        <end position="63"/>
    </location>
</feature>
<reference evidence="8 9" key="1">
    <citation type="submission" date="2024-10" db="EMBL/GenBank/DDBJ databases">
        <title>Updated reference genomes for cyclostephanoid diatoms.</title>
        <authorList>
            <person name="Roberts W.R."/>
            <person name="Alverson A.J."/>
        </authorList>
    </citation>
    <scope>NUCLEOTIDE SEQUENCE [LARGE SCALE GENOMIC DNA]</scope>
    <source>
        <strain evidence="8 9">AJA232-27</strain>
    </source>
</reference>
<evidence type="ECO:0000256" key="2">
    <source>
        <dbReference type="ARBA" id="ARBA00013064"/>
    </source>
</evidence>
<accession>A0ABD3N1L9</accession>
<feature type="compositionally biased region" description="Basic residues" evidence="5">
    <location>
        <begin position="346"/>
        <end position="355"/>
    </location>
</feature>
<evidence type="ECO:0000256" key="4">
    <source>
        <dbReference type="ARBA" id="ARBA00022912"/>
    </source>
</evidence>
<protein>
    <recommendedName>
        <fullName evidence="2">protein-tyrosine-phosphatase</fullName>
        <ecNumber evidence="2">3.1.3.48</ecNumber>
    </recommendedName>
</protein>
<evidence type="ECO:0000256" key="3">
    <source>
        <dbReference type="ARBA" id="ARBA00022801"/>
    </source>
</evidence>
<dbReference type="GO" id="GO:0004725">
    <property type="term" value="F:protein tyrosine phosphatase activity"/>
    <property type="evidence" value="ECO:0007669"/>
    <property type="project" value="UniProtKB-EC"/>
</dbReference>
<keyword evidence="4" id="KW-0904">Protein phosphatase</keyword>
<dbReference type="SUPFAM" id="SSF52799">
    <property type="entry name" value="(Phosphotyrosine protein) phosphatases II"/>
    <property type="match status" value="1"/>
</dbReference>
<feature type="region of interest" description="Disordered" evidence="5">
    <location>
        <begin position="333"/>
        <end position="366"/>
    </location>
</feature>
<dbReference type="CDD" id="cd14498">
    <property type="entry name" value="DSP"/>
    <property type="match status" value="1"/>
</dbReference>
<dbReference type="InterPro" id="IPR000340">
    <property type="entry name" value="Dual-sp_phosphatase_cat-dom"/>
</dbReference>
<dbReference type="EMBL" id="JALLBG020000049">
    <property type="protein sequence ID" value="KAL3769872.1"/>
    <property type="molecule type" value="Genomic_DNA"/>
</dbReference>
<comment type="caution">
    <text evidence="8">The sequence shown here is derived from an EMBL/GenBank/DDBJ whole genome shotgun (WGS) entry which is preliminary data.</text>
</comment>
<dbReference type="PANTHER" id="PTHR10159">
    <property type="entry name" value="DUAL SPECIFICITY PROTEIN PHOSPHATASE"/>
    <property type="match status" value="1"/>
</dbReference>
<evidence type="ECO:0000256" key="1">
    <source>
        <dbReference type="ARBA" id="ARBA00008601"/>
    </source>
</evidence>
<dbReference type="PANTHER" id="PTHR10159:SF529">
    <property type="entry name" value="TYROSINE-PROTEIN PHOSPHATASE DOMAIN-CONTAINING PROTEIN"/>
    <property type="match status" value="1"/>
</dbReference>
<evidence type="ECO:0000259" key="7">
    <source>
        <dbReference type="PROSITE" id="PS50056"/>
    </source>
</evidence>
<keyword evidence="3" id="KW-0378">Hydrolase</keyword>
<evidence type="ECO:0000256" key="5">
    <source>
        <dbReference type="SAM" id="MobiDB-lite"/>
    </source>
</evidence>
<feature type="signal peptide" evidence="6">
    <location>
        <begin position="1"/>
        <end position="22"/>
    </location>
</feature>
<feature type="compositionally biased region" description="Low complexity" evidence="5">
    <location>
        <begin position="336"/>
        <end position="345"/>
    </location>
</feature>
<keyword evidence="9" id="KW-1185">Reference proteome</keyword>
<keyword evidence="6" id="KW-0732">Signal</keyword>
<dbReference type="EC" id="3.1.3.48" evidence="2"/>